<comment type="domain">
    <text evidence="3">The N-terminal region may be exposed to the interior of the granule, whereas the C-terminal portion may be embedded in the membrane. During phagocytosis and degranulation, proteases may be released and activated and cleave BPI at the junction of the N- and C-terminal portions of the molecule, providing controlled release of the N-terminal antibacterial fragment when bacteria are ingested.</text>
</comment>
<evidence type="ECO:0000313" key="8">
    <source>
        <dbReference type="Proteomes" id="UP000281406"/>
    </source>
</evidence>
<keyword evidence="3" id="KW-0399">Innate immunity</keyword>
<dbReference type="PANTHER" id="PTHR10504:SF132">
    <property type="entry name" value="BACTERICIDAL PERMEABILITY-INCREASING PROTEIN"/>
    <property type="match status" value="1"/>
</dbReference>
<evidence type="ECO:0000256" key="3">
    <source>
        <dbReference type="RuleBase" id="RU369039"/>
    </source>
</evidence>
<dbReference type="AlphaFoldDB" id="A0A3N0XKS1"/>
<evidence type="ECO:0000256" key="1">
    <source>
        <dbReference type="ARBA" id="ARBA00007292"/>
    </source>
</evidence>
<feature type="compositionally biased region" description="Basic and acidic residues" evidence="4">
    <location>
        <begin position="475"/>
        <end position="488"/>
    </location>
</feature>
<dbReference type="SUPFAM" id="SSF55394">
    <property type="entry name" value="Bactericidal permeability-increasing protein, BPI"/>
    <property type="match status" value="2"/>
</dbReference>
<evidence type="ECO:0000259" key="6">
    <source>
        <dbReference type="SMART" id="SM00329"/>
    </source>
</evidence>
<dbReference type="InterPro" id="IPR032942">
    <property type="entry name" value="BPI/LBP/Plunc"/>
</dbReference>
<keyword evidence="2 3" id="KW-1015">Disulfide bond</keyword>
<comment type="subunit">
    <text evidence="3">Monomer. Homodimer; disulfide-linked.</text>
</comment>
<accession>A0A3N0XKS1</accession>
<organism evidence="7 8">
    <name type="scientific">Anabarilius grahami</name>
    <name type="common">Kanglang fish</name>
    <name type="synonym">Barilius grahami</name>
    <dbReference type="NCBI Taxonomy" id="495550"/>
    <lineage>
        <taxon>Eukaryota</taxon>
        <taxon>Metazoa</taxon>
        <taxon>Chordata</taxon>
        <taxon>Craniata</taxon>
        <taxon>Vertebrata</taxon>
        <taxon>Euteleostomi</taxon>
        <taxon>Actinopterygii</taxon>
        <taxon>Neopterygii</taxon>
        <taxon>Teleostei</taxon>
        <taxon>Ostariophysi</taxon>
        <taxon>Cypriniformes</taxon>
        <taxon>Xenocyprididae</taxon>
        <taxon>Xenocypridinae</taxon>
        <taxon>Xenocypridinae incertae sedis</taxon>
        <taxon>Anabarilius</taxon>
    </lineage>
</organism>
<reference evidence="7 8" key="1">
    <citation type="submission" date="2018-10" db="EMBL/GenBank/DDBJ databases">
        <title>Genome assembly for a Yunnan-Guizhou Plateau 3E fish, Anabarilius grahami (Regan), and its evolutionary and genetic applications.</title>
        <authorList>
            <person name="Jiang W."/>
        </authorList>
    </citation>
    <scope>NUCLEOTIDE SEQUENCE [LARGE SCALE GENOMIC DNA]</scope>
    <source>
        <strain evidence="7">AG-KIZ</strain>
        <tissue evidence="7">Muscle</tissue>
    </source>
</reference>
<feature type="region of interest" description="Disordered" evidence="4">
    <location>
        <begin position="1"/>
        <end position="23"/>
    </location>
</feature>
<feature type="region of interest" description="Disordered" evidence="4">
    <location>
        <begin position="517"/>
        <end position="543"/>
    </location>
</feature>
<keyword evidence="8" id="KW-1185">Reference proteome</keyword>
<dbReference type="Gene3D" id="3.15.10.10">
    <property type="entry name" value="Bactericidal permeability-increasing protein, domain 1"/>
    <property type="match status" value="1"/>
</dbReference>
<comment type="function">
    <text evidence="3">The cytotoxic action of BPI is limited to many species of Gram-negative bacteria; this specificity may be explained by a strong affinity of the very basic N-terminal half for the negatively charged lipopolysaccharides that are unique to the Gram-negative bacterial outer envelope.</text>
</comment>
<dbReference type="PANTHER" id="PTHR10504">
    <property type="entry name" value="BACTERICIDAL PERMEABILITY-INCREASING BPI PROTEIN-RELATED"/>
    <property type="match status" value="1"/>
</dbReference>
<name>A0A3N0XKS1_ANAGA</name>
<dbReference type="FunFam" id="3.15.20.10:FF:000001">
    <property type="entry name" value="Phospholipid transfer protein"/>
    <property type="match status" value="1"/>
</dbReference>
<evidence type="ECO:0000256" key="4">
    <source>
        <dbReference type="SAM" id="MobiDB-lite"/>
    </source>
</evidence>
<feature type="region of interest" description="Disordered" evidence="4">
    <location>
        <begin position="468"/>
        <end position="495"/>
    </location>
</feature>
<dbReference type="GO" id="GO:0008289">
    <property type="term" value="F:lipid binding"/>
    <property type="evidence" value="ECO:0007669"/>
    <property type="project" value="InterPro"/>
</dbReference>
<dbReference type="SMART" id="SM00328">
    <property type="entry name" value="BPI1"/>
    <property type="match status" value="1"/>
</dbReference>
<dbReference type="InterPro" id="IPR001124">
    <property type="entry name" value="Lipid-bd_serum_glycop_C"/>
</dbReference>
<dbReference type="Proteomes" id="UP000281406">
    <property type="component" value="Unassembled WGS sequence"/>
</dbReference>
<sequence>MSEGGPPCSLTSFPRPGRVARSRSKSDPCAFCRVVASAEWCKSGHHGVWEEKKLDLDKITRTRDQGTGIPQAREMSQIMSVRIQSELKSTAIPEVRDGIDIGIGTVDYDLSNMQVVECSMPDPSLVFVQGTGVSVTVSQLSLSVTGSWTTQFGIIHDGGSFDLAVYNIQIYTLLQLGDDAGRLSITTVSCSADIGGVDIQFHGVDVPVGQYIYLSIPLTSSPAVTDQSFELDIKGEFYSSSSPSEPPFSASVFDMQYAENSMLSLAASEFLVNSAAYAFLRSGVLQINIKDDMIPKSSPIHLNTSQFGAFIPQLRTLYPNMEMQVLLYASETPLFSFSSGVIDVHVPAAAKFSAVKPDGTLVPLFTLDVDCNFSGSALIDKNLTGAFEMKNLTLTLGSSEIGDFKTDSFQQVLVIAVKMFVLPKLNAALKIGFLLPTLQGFSLINSQLLIKNSSDIKCAVTVTSVCSHPKASSQDSHHPRASSKDGRLFARWPPPRHASEEDQWLIDFWSEPVLSSVPESAPESAPVPESASAHEPADPPKEIFWGGHIPVTPPWRPKLPVPPWRHPITLHLPTTSRVTAQE</sequence>
<dbReference type="InterPro" id="IPR017942">
    <property type="entry name" value="Lipid-bd_serum_glycop_N"/>
</dbReference>
<feature type="domain" description="Lipid-binding serum glycoprotein C-terminal" evidence="6">
    <location>
        <begin position="257"/>
        <end position="461"/>
    </location>
</feature>
<dbReference type="GO" id="GO:0045087">
    <property type="term" value="P:innate immune response"/>
    <property type="evidence" value="ECO:0007669"/>
    <property type="project" value="UniProtKB-UniRule"/>
</dbReference>
<keyword evidence="3" id="KW-0964">Secreted</keyword>
<dbReference type="Pfam" id="PF02886">
    <property type="entry name" value="LBP_BPI_CETP_C"/>
    <property type="match status" value="1"/>
</dbReference>
<keyword evidence="3" id="KW-0732">Signal</keyword>
<comment type="caution">
    <text evidence="7">The sequence shown here is derived from an EMBL/GenBank/DDBJ whole genome shotgun (WGS) entry which is preliminary data.</text>
</comment>
<evidence type="ECO:0000256" key="2">
    <source>
        <dbReference type="ARBA" id="ARBA00023157"/>
    </source>
</evidence>
<feature type="compositionally biased region" description="Low complexity" evidence="4">
    <location>
        <begin position="517"/>
        <end position="534"/>
    </location>
</feature>
<gene>
    <name evidence="7" type="ORF">DPX16_3470</name>
</gene>
<comment type="subcellular location">
    <subcellularLocation>
        <location evidence="3">Secreted</location>
    </subcellularLocation>
</comment>
<evidence type="ECO:0000259" key="5">
    <source>
        <dbReference type="SMART" id="SM00328"/>
    </source>
</evidence>
<keyword evidence="3" id="KW-0391">Immunity</keyword>
<dbReference type="Pfam" id="PF01273">
    <property type="entry name" value="LBP_BPI_CETP"/>
    <property type="match status" value="1"/>
</dbReference>
<dbReference type="GO" id="GO:0005615">
    <property type="term" value="C:extracellular space"/>
    <property type="evidence" value="ECO:0007669"/>
    <property type="project" value="UniProtKB-UniRule"/>
</dbReference>
<comment type="similarity">
    <text evidence="1">Belongs to the BPI/LBP/Plunc superfamily. BPI/LBP family.</text>
</comment>
<dbReference type="Gene3D" id="3.15.20.10">
    <property type="entry name" value="Bactericidal permeability-increasing protein, domain 2"/>
    <property type="match status" value="1"/>
</dbReference>
<comment type="domain">
    <text evidence="3">The N- and C-terminal barrels adopt an identical fold despite having only 13% of conserved residues.</text>
</comment>
<dbReference type="SMART" id="SM00329">
    <property type="entry name" value="BPI2"/>
    <property type="match status" value="1"/>
</dbReference>
<proteinExistence type="inferred from homology"/>
<feature type="domain" description="Lipid-binding serum glycoprotein N-terminal" evidence="5">
    <location>
        <begin position="61"/>
        <end position="304"/>
    </location>
</feature>
<dbReference type="InterPro" id="IPR017943">
    <property type="entry name" value="Bactericidal_perm-incr_a/b_dom"/>
</dbReference>
<keyword evidence="3" id="KW-0325">Glycoprotein</keyword>
<dbReference type="GO" id="GO:0050829">
    <property type="term" value="P:defense response to Gram-negative bacterium"/>
    <property type="evidence" value="ECO:0007669"/>
    <property type="project" value="UniProtKB-UniRule"/>
</dbReference>
<keyword evidence="3" id="KW-0044">Antibiotic</keyword>
<dbReference type="OrthoDB" id="9938407at2759"/>
<evidence type="ECO:0000313" key="7">
    <source>
        <dbReference type="EMBL" id="ROI52200.1"/>
    </source>
</evidence>
<keyword evidence="3" id="KW-0929">Antimicrobial</keyword>
<protein>
    <recommendedName>
        <fullName evidence="3">Bactericidal permeability-increasing protein</fullName>
        <shortName evidence="3">BPI</shortName>
    </recommendedName>
</protein>
<dbReference type="EMBL" id="RJVU01071064">
    <property type="protein sequence ID" value="ROI52200.1"/>
    <property type="molecule type" value="Genomic_DNA"/>
</dbReference>